<dbReference type="Proteomes" id="UP000053411">
    <property type="component" value="Unassembled WGS sequence"/>
</dbReference>
<sequence length="553" mass="61952">MLVSDDHDENGPSPPSSTDLLRSLQSRASALLREFQLYQTHLKARGKQQQVETRAFKRGIESEVKILEKIARVFTTSNNNILSTVGRPIQQNEETPQLHALRSSNLPFYEAVWHTAKSCRHITALGKKMYFAGKHSAADGKSRREKMVSRTEVLRDAQKKETLVDIIADNGLQWIKISTLTEKRLLFEMAKEGWEKYGDFDDDSDTEDAHVPEIDNDGMRTSKLELVRLAEDLKIAAQEVRVQFRHPQIRFVLPKIREGIIPDVDAFLADLRATGAVVECNMDICILSEGRQLDLDNMTPTAPTVPLTSTINIDCTILLALISDISHFPRQQLLSASVHKSETYHKAIVNQIESEISSPMLPDNIYLLLAARDLECTPHAAQRMREIVHCMGTPSELSRAEILLGEGQHRDQSPSTLRQAFSKLSMHAVPTEIRFPVKVIDFDVNELFDPNSASVALAIESSRPFPTSVAARVKDRSRLTPINASVFFYGWVSQIVTLTSNRAVATELFKTINDILDCDDGQEQGHQGDAEFPGPLILCCETARSLIGKTKFK</sequence>
<feature type="region of interest" description="Disordered" evidence="1">
    <location>
        <begin position="1"/>
        <end position="20"/>
    </location>
</feature>
<dbReference type="PANTHER" id="PTHR13379:SF0">
    <property type="entry name" value="UPF0415 PROTEIN C7ORF25"/>
    <property type="match status" value="1"/>
</dbReference>
<evidence type="ECO:0000313" key="3">
    <source>
        <dbReference type="Proteomes" id="UP000053411"/>
    </source>
</evidence>
<name>A0A0D2J2V2_9EURO</name>
<protein>
    <recommendedName>
        <fullName evidence="4">DUF1308 domain-containing protein</fullName>
    </recommendedName>
</protein>
<reference evidence="2 3" key="1">
    <citation type="submission" date="2015-01" db="EMBL/GenBank/DDBJ databases">
        <title>The Genome Sequence of Fonsecaea multimorphosa CBS 102226.</title>
        <authorList>
            <consortium name="The Broad Institute Genomics Platform"/>
            <person name="Cuomo C."/>
            <person name="de Hoog S."/>
            <person name="Gorbushina A."/>
            <person name="Stielow B."/>
            <person name="Teixiera M."/>
            <person name="Abouelleil A."/>
            <person name="Chapman S.B."/>
            <person name="Priest M."/>
            <person name="Young S.K."/>
            <person name="Wortman J."/>
            <person name="Nusbaum C."/>
            <person name="Birren B."/>
        </authorList>
    </citation>
    <scope>NUCLEOTIDE SEQUENCE [LARGE SCALE GENOMIC DNA]</scope>
    <source>
        <strain evidence="2 3">CBS 102226</strain>
    </source>
</reference>
<accession>A0A0D2J2V2</accession>
<dbReference type="OrthoDB" id="441890at2759"/>
<dbReference type="STRING" id="1442371.A0A0D2J2V2"/>
<dbReference type="RefSeq" id="XP_016637889.1">
    <property type="nucleotide sequence ID" value="XM_016770979.1"/>
</dbReference>
<gene>
    <name evidence="2" type="ORF">Z520_00458</name>
</gene>
<organism evidence="2 3">
    <name type="scientific">Fonsecaea multimorphosa CBS 102226</name>
    <dbReference type="NCBI Taxonomy" id="1442371"/>
    <lineage>
        <taxon>Eukaryota</taxon>
        <taxon>Fungi</taxon>
        <taxon>Dikarya</taxon>
        <taxon>Ascomycota</taxon>
        <taxon>Pezizomycotina</taxon>
        <taxon>Eurotiomycetes</taxon>
        <taxon>Chaetothyriomycetidae</taxon>
        <taxon>Chaetothyriales</taxon>
        <taxon>Herpotrichiellaceae</taxon>
        <taxon>Fonsecaea</taxon>
    </lineage>
</organism>
<proteinExistence type="predicted"/>
<dbReference type="VEuPathDB" id="FungiDB:Z520_00458"/>
<dbReference type="EMBL" id="KN848062">
    <property type="protein sequence ID" value="KIY03767.1"/>
    <property type="molecule type" value="Genomic_DNA"/>
</dbReference>
<dbReference type="PANTHER" id="PTHR13379">
    <property type="entry name" value="UNCHARACTERIZED DUF1308"/>
    <property type="match status" value="1"/>
</dbReference>
<keyword evidence="3" id="KW-1185">Reference proteome</keyword>
<dbReference type="GeneID" id="27706204"/>
<evidence type="ECO:0000256" key="1">
    <source>
        <dbReference type="SAM" id="MobiDB-lite"/>
    </source>
</evidence>
<dbReference type="AlphaFoldDB" id="A0A0D2J2V2"/>
<evidence type="ECO:0008006" key="4">
    <source>
        <dbReference type="Google" id="ProtNLM"/>
    </source>
</evidence>
<evidence type="ECO:0000313" key="2">
    <source>
        <dbReference type="EMBL" id="KIY03767.1"/>
    </source>
</evidence>